<dbReference type="InParanoid" id="A0A5C3P6J5"/>
<organism evidence="1 2">
    <name type="scientific">Polyporus arcularius HHB13444</name>
    <dbReference type="NCBI Taxonomy" id="1314778"/>
    <lineage>
        <taxon>Eukaryota</taxon>
        <taxon>Fungi</taxon>
        <taxon>Dikarya</taxon>
        <taxon>Basidiomycota</taxon>
        <taxon>Agaricomycotina</taxon>
        <taxon>Agaricomycetes</taxon>
        <taxon>Polyporales</taxon>
        <taxon>Polyporaceae</taxon>
        <taxon>Polyporus</taxon>
    </lineage>
</organism>
<gene>
    <name evidence="1" type="ORF">K466DRAFT_552305</name>
</gene>
<sequence length="341" mass="37836">MSDSDSNSSSGTVRVHHGPFRNAAVGDLIIETFDGDRFHVSKSIMAVASVYFAHRYPPPTSTSPTLPSKKTRTVVSEDSTLWEKVITLIYSSLEEPIPIAAFGALLEATKKYRMAGVANVLGQMLLRADLMDTEPLRVYALASGFGFPDAARIAARRMLRLPAGLEYTSELQYTSAVAYHRLVEYRRRCVEVIRPLLHWEVLKNPKRVHDELGLEYRVEVACPSWITTDLEELMLCRGRMKSPEGAIFVSFRETELCGIEYVTGVYAHPAWREAMEELEKASQLVPDVTPCFSPTFLEPLMKASGNTLNGPAGLVANAHTFTVALDKQISQAIAKVVLETD</sequence>
<protein>
    <recommendedName>
        <fullName evidence="3">BTB domain-containing protein</fullName>
    </recommendedName>
</protein>
<evidence type="ECO:0008006" key="3">
    <source>
        <dbReference type="Google" id="ProtNLM"/>
    </source>
</evidence>
<name>A0A5C3P6J5_9APHY</name>
<dbReference type="STRING" id="1314778.A0A5C3P6J5"/>
<dbReference type="AlphaFoldDB" id="A0A5C3P6J5"/>
<dbReference type="EMBL" id="ML211261">
    <property type="protein sequence ID" value="TFK85306.1"/>
    <property type="molecule type" value="Genomic_DNA"/>
</dbReference>
<accession>A0A5C3P6J5</accession>
<evidence type="ECO:0000313" key="2">
    <source>
        <dbReference type="Proteomes" id="UP000308197"/>
    </source>
</evidence>
<dbReference type="Proteomes" id="UP000308197">
    <property type="component" value="Unassembled WGS sequence"/>
</dbReference>
<proteinExistence type="predicted"/>
<evidence type="ECO:0000313" key="1">
    <source>
        <dbReference type="EMBL" id="TFK85306.1"/>
    </source>
</evidence>
<reference evidence="1 2" key="1">
    <citation type="journal article" date="2019" name="Nat. Ecol. Evol.">
        <title>Megaphylogeny resolves global patterns of mushroom evolution.</title>
        <authorList>
            <person name="Varga T."/>
            <person name="Krizsan K."/>
            <person name="Foldi C."/>
            <person name="Dima B."/>
            <person name="Sanchez-Garcia M."/>
            <person name="Sanchez-Ramirez S."/>
            <person name="Szollosi G.J."/>
            <person name="Szarkandi J.G."/>
            <person name="Papp V."/>
            <person name="Albert L."/>
            <person name="Andreopoulos W."/>
            <person name="Angelini C."/>
            <person name="Antonin V."/>
            <person name="Barry K.W."/>
            <person name="Bougher N.L."/>
            <person name="Buchanan P."/>
            <person name="Buyck B."/>
            <person name="Bense V."/>
            <person name="Catcheside P."/>
            <person name="Chovatia M."/>
            <person name="Cooper J."/>
            <person name="Damon W."/>
            <person name="Desjardin D."/>
            <person name="Finy P."/>
            <person name="Geml J."/>
            <person name="Haridas S."/>
            <person name="Hughes K."/>
            <person name="Justo A."/>
            <person name="Karasinski D."/>
            <person name="Kautmanova I."/>
            <person name="Kiss B."/>
            <person name="Kocsube S."/>
            <person name="Kotiranta H."/>
            <person name="LaButti K.M."/>
            <person name="Lechner B.E."/>
            <person name="Liimatainen K."/>
            <person name="Lipzen A."/>
            <person name="Lukacs Z."/>
            <person name="Mihaltcheva S."/>
            <person name="Morgado L.N."/>
            <person name="Niskanen T."/>
            <person name="Noordeloos M.E."/>
            <person name="Ohm R.A."/>
            <person name="Ortiz-Santana B."/>
            <person name="Ovrebo C."/>
            <person name="Racz N."/>
            <person name="Riley R."/>
            <person name="Savchenko A."/>
            <person name="Shiryaev A."/>
            <person name="Soop K."/>
            <person name="Spirin V."/>
            <person name="Szebenyi C."/>
            <person name="Tomsovsky M."/>
            <person name="Tulloss R.E."/>
            <person name="Uehling J."/>
            <person name="Grigoriev I.V."/>
            <person name="Vagvolgyi C."/>
            <person name="Papp T."/>
            <person name="Martin F.M."/>
            <person name="Miettinen O."/>
            <person name="Hibbett D.S."/>
            <person name="Nagy L.G."/>
        </authorList>
    </citation>
    <scope>NUCLEOTIDE SEQUENCE [LARGE SCALE GENOMIC DNA]</scope>
    <source>
        <strain evidence="1 2">HHB13444</strain>
    </source>
</reference>
<keyword evidence="2" id="KW-1185">Reference proteome</keyword>